<organism evidence="2 3">
    <name type="scientific">Diaporthe helianthi</name>
    <dbReference type="NCBI Taxonomy" id="158607"/>
    <lineage>
        <taxon>Eukaryota</taxon>
        <taxon>Fungi</taxon>
        <taxon>Dikarya</taxon>
        <taxon>Ascomycota</taxon>
        <taxon>Pezizomycotina</taxon>
        <taxon>Sordariomycetes</taxon>
        <taxon>Sordariomycetidae</taxon>
        <taxon>Diaporthales</taxon>
        <taxon>Diaporthaceae</taxon>
        <taxon>Diaporthe</taxon>
    </lineage>
</organism>
<dbReference type="OrthoDB" id="542013at2759"/>
<comment type="caution">
    <text evidence="2">The sequence shown here is derived from an EMBL/GenBank/DDBJ whole genome shotgun (WGS) entry which is preliminary data.</text>
</comment>
<proteinExistence type="predicted"/>
<evidence type="ECO:0000256" key="1">
    <source>
        <dbReference type="SAM" id="MobiDB-lite"/>
    </source>
</evidence>
<keyword evidence="3" id="KW-1185">Reference proteome</keyword>
<reference evidence="2" key="1">
    <citation type="submission" date="2017-09" db="EMBL/GenBank/DDBJ databases">
        <title>Polyketide synthases of a Diaporthe helianthi virulent isolate.</title>
        <authorList>
            <person name="Baroncelli R."/>
        </authorList>
    </citation>
    <scope>NUCLEOTIDE SEQUENCE [LARGE SCALE GENOMIC DNA]</scope>
    <source>
        <strain evidence="2">7/96</strain>
    </source>
</reference>
<dbReference type="AlphaFoldDB" id="A0A2P5I384"/>
<accession>A0A2P5I384</accession>
<gene>
    <name evidence="2" type="ORF">DHEL01_v204635</name>
</gene>
<feature type="region of interest" description="Disordered" evidence="1">
    <location>
        <begin position="74"/>
        <end position="95"/>
    </location>
</feature>
<evidence type="ECO:0000313" key="2">
    <source>
        <dbReference type="EMBL" id="POS76972.1"/>
    </source>
</evidence>
<dbReference type="EMBL" id="MAVT02000314">
    <property type="protein sequence ID" value="POS76972.1"/>
    <property type="molecule type" value="Genomic_DNA"/>
</dbReference>
<protein>
    <submittedName>
        <fullName evidence="2">Uncharacterized protein</fullName>
    </submittedName>
</protein>
<dbReference type="Proteomes" id="UP000094444">
    <property type="component" value="Unassembled WGS sequence"/>
</dbReference>
<sequence length="95" mass="10588">MPDRYVGLPLIFLVNRSWNKVLTQELAQQVTKSSNPGRVTVSIVNPSFVRMGMCLEALLARTEGEGGRIRVSAAEGGEETHRQYLDDCEYHPLSP</sequence>
<evidence type="ECO:0000313" key="3">
    <source>
        <dbReference type="Proteomes" id="UP000094444"/>
    </source>
</evidence>
<dbReference type="InParanoid" id="A0A2P5I384"/>
<name>A0A2P5I384_DIAHE</name>
<feature type="compositionally biased region" description="Basic and acidic residues" evidence="1">
    <location>
        <begin position="78"/>
        <end position="95"/>
    </location>
</feature>